<dbReference type="EMBL" id="CP036287">
    <property type="protein sequence ID" value="QDU65582.1"/>
    <property type="molecule type" value="Genomic_DNA"/>
</dbReference>
<dbReference type="PANTHER" id="PTHR34703:SF1">
    <property type="entry name" value="ANTIPORTER SUBUNIT MNHG2-RELATED"/>
    <property type="match status" value="1"/>
</dbReference>
<name>A0A518BF48_9BACT</name>
<keyword evidence="2" id="KW-1133">Transmembrane helix</keyword>
<dbReference type="InterPro" id="IPR005133">
    <property type="entry name" value="PhaG_MnhG_YufB"/>
</dbReference>
<dbReference type="KEGG" id="pbap:Pla133_06470"/>
<dbReference type="NCBIfam" id="NF009314">
    <property type="entry name" value="PRK12674.1-2"/>
    <property type="match status" value="1"/>
</dbReference>
<dbReference type="NCBIfam" id="TIGR01300">
    <property type="entry name" value="CPA3_mnhG_phaG"/>
    <property type="match status" value="1"/>
</dbReference>
<accession>A0A518BF48</accession>
<reference evidence="3 4" key="1">
    <citation type="submission" date="2019-02" db="EMBL/GenBank/DDBJ databases">
        <title>Deep-cultivation of Planctomycetes and their phenomic and genomic characterization uncovers novel biology.</title>
        <authorList>
            <person name="Wiegand S."/>
            <person name="Jogler M."/>
            <person name="Boedeker C."/>
            <person name="Pinto D."/>
            <person name="Vollmers J."/>
            <person name="Rivas-Marin E."/>
            <person name="Kohn T."/>
            <person name="Peeters S.H."/>
            <person name="Heuer A."/>
            <person name="Rast P."/>
            <person name="Oberbeckmann S."/>
            <person name="Bunk B."/>
            <person name="Jeske O."/>
            <person name="Meyerdierks A."/>
            <person name="Storesund J.E."/>
            <person name="Kallscheuer N."/>
            <person name="Luecker S."/>
            <person name="Lage O.M."/>
            <person name="Pohl T."/>
            <person name="Merkel B.J."/>
            <person name="Hornburger P."/>
            <person name="Mueller R.-W."/>
            <person name="Bruemmer F."/>
            <person name="Labrenz M."/>
            <person name="Spormann A.M."/>
            <person name="Op den Camp H."/>
            <person name="Overmann J."/>
            <person name="Amann R."/>
            <person name="Jetten M.S.M."/>
            <person name="Mascher T."/>
            <person name="Medema M.H."/>
            <person name="Devos D.P."/>
            <person name="Kaster A.-K."/>
            <person name="Ovreas L."/>
            <person name="Rohde M."/>
            <person name="Galperin M.Y."/>
            <person name="Jogler C."/>
        </authorList>
    </citation>
    <scope>NUCLEOTIDE SEQUENCE [LARGE SCALE GENOMIC DNA]</scope>
    <source>
        <strain evidence="3 4">Pla133</strain>
    </source>
</reference>
<dbReference type="PANTHER" id="PTHR34703">
    <property type="entry name" value="ANTIPORTER SUBUNIT MNHG2-RELATED"/>
    <property type="match status" value="1"/>
</dbReference>
<feature type="transmembrane region" description="Helical" evidence="2">
    <location>
        <begin position="39"/>
        <end position="59"/>
    </location>
</feature>
<dbReference type="AlphaFoldDB" id="A0A518BF48"/>
<keyword evidence="2" id="KW-0812">Transmembrane</keyword>
<keyword evidence="4" id="KW-1185">Reference proteome</keyword>
<sequence>MAWSEVLTVVLLVPGAALMLIGAIGAIRLQDTYLRMSATSKAATLGVVLMLAAGAVHFGDMGTSTRAVATMLFMLLTAPVAAHMIGRAAYLAGEPLWVGTRTDDLKGMYEEDSLELASPEQRVPDPTVPDASARVAEKG</sequence>
<feature type="region of interest" description="Disordered" evidence="1">
    <location>
        <begin position="113"/>
        <end position="139"/>
    </location>
</feature>
<evidence type="ECO:0000256" key="1">
    <source>
        <dbReference type="SAM" id="MobiDB-lite"/>
    </source>
</evidence>
<dbReference type="RefSeq" id="WP_145062341.1">
    <property type="nucleotide sequence ID" value="NZ_CP036287.1"/>
</dbReference>
<proteinExistence type="predicted"/>
<gene>
    <name evidence="3" type="primary">mrpG</name>
    <name evidence="3" type="ORF">Pla133_06470</name>
</gene>
<evidence type="ECO:0000313" key="4">
    <source>
        <dbReference type="Proteomes" id="UP000316921"/>
    </source>
</evidence>
<feature type="transmembrane region" description="Helical" evidence="2">
    <location>
        <begin position="6"/>
        <end position="27"/>
    </location>
</feature>
<dbReference type="GO" id="GO:0015385">
    <property type="term" value="F:sodium:proton antiporter activity"/>
    <property type="evidence" value="ECO:0007669"/>
    <property type="project" value="TreeGrafter"/>
</dbReference>
<dbReference type="Proteomes" id="UP000316921">
    <property type="component" value="Chromosome"/>
</dbReference>
<protein>
    <submittedName>
        <fullName evidence="3">Na(+)/H(+) antiporter subunit G</fullName>
    </submittedName>
</protein>
<evidence type="ECO:0000256" key="2">
    <source>
        <dbReference type="SAM" id="Phobius"/>
    </source>
</evidence>
<keyword evidence="2" id="KW-0472">Membrane</keyword>
<dbReference type="Pfam" id="PF03334">
    <property type="entry name" value="PhaG_MnhG_YufB"/>
    <property type="match status" value="1"/>
</dbReference>
<evidence type="ECO:0000313" key="3">
    <source>
        <dbReference type="EMBL" id="QDU65582.1"/>
    </source>
</evidence>
<organism evidence="3 4">
    <name type="scientific">Engelhardtia mirabilis</name>
    <dbReference type="NCBI Taxonomy" id="2528011"/>
    <lineage>
        <taxon>Bacteria</taxon>
        <taxon>Pseudomonadati</taxon>
        <taxon>Planctomycetota</taxon>
        <taxon>Planctomycetia</taxon>
        <taxon>Planctomycetia incertae sedis</taxon>
        <taxon>Engelhardtia</taxon>
    </lineage>
</organism>
<feature type="transmembrane region" description="Helical" evidence="2">
    <location>
        <begin position="65"/>
        <end position="85"/>
    </location>
</feature>